<proteinExistence type="predicted"/>
<evidence type="ECO:0000313" key="1">
    <source>
        <dbReference type="EMBL" id="PTQ63207.1"/>
    </source>
</evidence>
<dbReference type="Proteomes" id="UP000244077">
    <property type="component" value="Unassembled WGS sequence"/>
</dbReference>
<dbReference type="EMBL" id="QAOH01000055">
    <property type="protein sequence ID" value="PTQ63207.1"/>
    <property type="molecule type" value="Genomic_DNA"/>
</dbReference>
<dbReference type="AlphaFoldDB" id="A0A2T5GV66"/>
<dbReference type="RefSeq" id="WP_170109397.1">
    <property type="nucleotide sequence ID" value="NZ_QAOH01000055.1"/>
</dbReference>
<protein>
    <submittedName>
        <fullName evidence="1">Uncharacterized protein</fullName>
    </submittedName>
</protein>
<gene>
    <name evidence="1" type="ORF">C8N42_1557</name>
</gene>
<comment type="caution">
    <text evidence="1">The sequence shown here is derived from an EMBL/GenBank/DDBJ whole genome shotgun (WGS) entry which is preliminary data.</text>
</comment>
<name>A0A2T5GV66_9RHOB</name>
<keyword evidence="2" id="KW-1185">Reference proteome</keyword>
<accession>A0A2T5GV66</accession>
<reference evidence="1 2" key="1">
    <citation type="submission" date="2018-04" db="EMBL/GenBank/DDBJ databases">
        <title>Genomic Encyclopedia of Archaeal and Bacterial Type Strains, Phase II (KMG-II): from individual species to whole genera.</title>
        <authorList>
            <person name="Goeker M."/>
        </authorList>
    </citation>
    <scope>NUCLEOTIDE SEQUENCE [LARGE SCALE GENOMIC DNA]</scope>
    <source>
        <strain evidence="1 2">DSM 100434</strain>
    </source>
</reference>
<organism evidence="1 2">
    <name type="scientific">Celeribacter persicus</name>
    <dbReference type="NCBI Taxonomy" id="1651082"/>
    <lineage>
        <taxon>Bacteria</taxon>
        <taxon>Pseudomonadati</taxon>
        <taxon>Pseudomonadota</taxon>
        <taxon>Alphaproteobacteria</taxon>
        <taxon>Rhodobacterales</taxon>
        <taxon>Roseobacteraceae</taxon>
        <taxon>Celeribacter</taxon>
    </lineage>
</organism>
<evidence type="ECO:0000313" key="2">
    <source>
        <dbReference type="Proteomes" id="UP000244077"/>
    </source>
</evidence>
<sequence>MLSRCAVDCAEQNPGMGGRVSPEKVLEEAGAQRGLNPDRETSGLSSTCKPGMSLRTFEQFDRGFGFAKESLAELLPVSWTAT</sequence>